<feature type="region of interest" description="Disordered" evidence="1">
    <location>
        <begin position="450"/>
        <end position="471"/>
    </location>
</feature>
<evidence type="ECO:0000313" key="2">
    <source>
        <dbReference type="EMBL" id="KAJ8473588.1"/>
    </source>
</evidence>
<dbReference type="EMBL" id="JAPEVG010000217">
    <property type="protein sequence ID" value="KAJ8473588.1"/>
    <property type="molecule type" value="Genomic_DNA"/>
</dbReference>
<reference evidence="2" key="1">
    <citation type="submission" date="2022-11" db="EMBL/GenBank/DDBJ databases">
        <title>Genome Sequence of Cubamyces cubensis.</title>
        <authorList>
            <person name="Buettner E."/>
        </authorList>
    </citation>
    <scope>NUCLEOTIDE SEQUENCE</scope>
    <source>
        <strain evidence="2">MPL-01</strain>
    </source>
</reference>
<evidence type="ECO:0000256" key="1">
    <source>
        <dbReference type="SAM" id="MobiDB-lite"/>
    </source>
</evidence>
<keyword evidence="3" id="KW-1185">Reference proteome</keyword>
<dbReference type="Proteomes" id="UP001215151">
    <property type="component" value="Unassembled WGS sequence"/>
</dbReference>
<name>A0AAD7TPZ2_9APHY</name>
<accession>A0AAD7TPZ2</accession>
<proteinExistence type="predicted"/>
<protein>
    <submittedName>
        <fullName evidence="2">Uncharacterized protein</fullName>
    </submittedName>
</protein>
<sequence length="566" mass="61348">MSSLEDISSAEGPSYKQRELLYSIAPISSYGAVRVVNPGTQYQSGYTHEPSRPPSIDNMSLYMTITIRQRSSQLLPPRTWWRPDDHPHRHGHGRGVHGRGPPAISVASNTLPLSLYNGSTAGHHHNDSNMSASSVALSYAMHHAADRPALFQHNRGSSMDWTGLLERKSLEDGNAVIAHEEDLCADAPVSTSLSLLEGHDQAHAPLASPVLMLPHSRAILTSVTQPTNGITRAHARARARGMGYRCHIEQARMPRPSVCETIQEEASVLSSLFPLPKHLTTQSVAKQSATPLLNSSAYIVRLCGAVRNWGPLSCRRCFSIRSRTTALCPLSSGRIPTAASLAESVAVRLSTFCLLAWEVALIVNPSLQEFAGQRAACPPRGPARHEGLPVLTDAPLDEIGPFSPIQIELGTRTRRMCLASSSLRVLASRQVLGARLSASRSEALDCKENLSTSSITPTDSRDPPSSFDSLFEPPHPDKVRTALMQIGIAFVLSLSRLLAILADPAIYRCIVHTGHAIAHECILARGVFIGRPICHAVHLPAHLGVAYELLEMRHGADLGPIFYTGQ</sequence>
<evidence type="ECO:0000313" key="3">
    <source>
        <dbReference type="Proteomes" id="UP001215151"/>
    </source>
</evidence>
<dbReference type="AlphaFoldDB" id="A0AAD7TPZ2"/>
<gene>
    <name evidence="2" type="ORF">ONZ51_g7777</name>
</gene>
<organism evidence="2 3">
    <name type="scientific">Trametes cubensis</name>
    <dbReference type="NCBI Taxonomy" id="1111947"/>
    <lineage>
        <taxon>Eukaryota</taxon>
        <taxon>Fungi</taxon>
        <taxon>Dikarya</taxon>
        <taxon>Basidiomycota</taxon>
        <taxon>Agaricomycotina</taxon>
        <taxon>Agaricomycetes</taxon>
        <taxon>Polyporales</taxon>
        <taxon>Polyporaceae</taxon>
        <taxon>Trametes</taxon>
    </lineage>
</organism>
<comment type="caution">
    <text evidence="2">The sequence shown here is derived from an EMBL/GenBank/DDBJ whole genome shotgun (WGS) entry which is preliminary data.</text>
</comment>